<dbReference type="EMBL" id="BGPR01054879">
    <property type="protein sequence ID" value="GBO31568.1"/>
    <property type="molecule type" value="Genomic_DNA"/>
</dbReference>
<organism evidence="2 4">
    <name type="scientific">Araneus ventricosus</name>
    <name type="common">Orbweaver spider</name>
    <name type="synonym">Epeira ventricosa</name>
    <dbReference type="NCBI Taxonomy" id="182803"/>
    <lineage>
        <taxon>Eukaryota</taxon>
        <taxon>Metazoa</taxon>
        <taxon>Ecdysozoa</taxon>
        <taxon>Arthropoda</taxon>
        <taxon>Chelicerata</taxon>
        <taxon>Arachnida</taxon>
        <taxon>Araneae</taxon>
        <taxon>Araneomorphae</taxon>
        <taxon>Entelegynae</taxon>
        <taxon>Araneoidea</taxon>
        <taxon>Araneidae</taxon>
        <taxon>Araneus</taxon>
    </lineage>
</organism>
<gene>
    <name evidence="3" type="ORF">AVEN_223042_1</name>
    <name evidence="2" type="ORF">AVEN_245722_1</name>
</gene>
<keyword evidence="4" id="KW-1185">Reference proteome</keyword>
<evidence type="ECO:0000256" key="1">
    <source>
        <dbReference type="SAM" id="MobiDB-lite"/>
    </source>
</evidence>
<comment type="caution">
    <text evidence="2">The sequence shown here is derived from an EMBL/GenBank/DDBJ whole genome shotgun (WGS) entry which is preliminary data.</text>
</comment>
<accession>A0A4Y2W4U6</accession>
<sequence length="42" mass="4737">MSPWGKFLRQASGVRPGPPREKNQFYGPGTTRLPPLLSRAKR</sequence>
<evidence type="ECO:0000313" key="3">
    <source>
        <dbReference type="EMBL" id="GBO31568.1"/>
    </source>
</evidence>
<dbReference type="AlphaFoldDB" id="A0A4Y2W4U6"/>
<evidence type="ECO:0000313" key="4">
    <source>
        <dbReference type="Proteomes" id="UP000499080"/>
    </source>
</evidence>
<proteinExistence type="predicted"/>
<protein>
    <submittedName>
        <fullName evidence="2">Uncharacterized protein</fullName>
    </submittedName>
</protein>
<reference evidence="2 4" key="1">
    <citation type="journal article" date="2019" name="Sci. Rep.">
        <title>Orb-weaving spider Araneus ventricosus genome elucidates the spidroin gene catalogue.</title>
        <authorList>
            <person name="Kono N."/>
            <person name="Nakamura H."/>
            <person name="Ohtoshi R."/>
            <person name="Moran D.A.P."/>
            <person name="Shinohara A."/>
            <person name="Yoshida Y."/>
            <person name="Fujiwara M."/>
            <person name="Mori M."/>
            <person name="Tomita M."/>
            <person name="Arakawa K."/>
        </authorList>
    </citation>
    <scope>NUCLEOTIDE SEQUENCE [LARGE SCALE GENOMIC DNA]</scope>
</reference>
<dbReference type="EMBL" id="BGPR01054874">
    <property type="protein sequence ID" value="GBO31558.1"/>
    <property type="molecule type" value="Genomic_DNA"/>
</dbReference>
<evidence type="ECO:0000313" key="2">
    <source>
        <dbReference type="EMBL" id="GBO31558.1"/>
    </source>
</evidence>
<feature type="non-terminal residue" evidence="2">
    <location>
        <position position="42"/>
    </location>
</feature>
<dbReference type="Proteomes" id="UP000499080">
    <property type="component" value="Unassembled WGS sequence"/>
</dbReference>
<feature type="region of interest" description="Disordered" evidence="1">
    <location>
        <begin position="1"/>
        <end position="42"/>
    </location>
</feature>
<name>A0A4Y2W4U6_ARAVE</name>